<evidence type="ECO:0000256" key="6">
    <source>
        <dbReference type="SAM" id="MobiDB-lite"/>
    </source>
</evidence>
<dbReference type="InterPro" id="IPR009075">
    <property type="entry name" value="AcylCo_DH/oxidase_C"/>
</dbReference>
<dbReference type="Proteomes" id="UP000251891">
    <property type="component" value="Unassembled WGS sequence"/>
</dbReference>
<evidence type="ECO:0000313" key="10">
    <source>
        <dbReference type="Proteomes" id="UP000251891"/>
    </source>
</evidence>
<accession>A0A365HB44</accession>
<feature type="compositionally biased region" description="Low complexity" evidence="6">
    <location>
        <begin position="1"/>
        <end position="15"/>
    </location>
</feature>
<keyword evidence="3" id="KW-0285">Flavoprotein</keyword>
<comment type="similarity">
    <text evidence="2">Belongs to the acyl-CoA dehydrogenase family.</text>
</comment>
<evidence type="ECO:0000259" key="7">
    <source>
        <dbReference type="Pfam" id="PF00441"/>
    </source>
</evidence>
<evidence type="ECO:0000313" key="9">
    <source>
        <dbReference type="EMBL" id="RAY16305.1"/>
    </source>
</evidence>
<dbReference type="PANTHER" id="PTHR43884">
    <property type="entry name" value="ACYL-COA DEHYDROGENASE"/>
    <property type="match status" value="1"/>
</dbReference>
<dbReference type="RefSeq" id="WP_111863644.1">
    <property type="nucleotide sequence ID" value="NZ_QLYX01000002.1"/>
</dbReference>
<evidence type="ECO:0000259" key="8">
    <source>
        <dbReference type="Pfam" id="PF02771"/>
    </source>
</evidence>
<evidence type="ECO:0000256" key="2">
    <source>
        <dbReference type="ARBA" id="ARBA00009347"/>
    </source>
</evidence>
<dbReference type="PANTHER" id="PTHR43884:SF20">
    <property type="entry name" value="ACYL-COA DEHYDROGENASE FADE28"/>
    <property type="match status" value="1"/>
</dbReference>
<evidence type="ECO:0000256" key="1">
    <source>
        <dbReference type="ARBA" id="ARBA00001974"/>
    </source>
</evidence>
<dbReference type="InterPro" id="IPR036250">
    <property type="entry name" value="AcylCo_DH-like_C"/>
</dbReference>
<dbReference type="GO" id="GO:0050660">
    <property type="term" value="F:flavin adenine dinucleotide binding"/>
    <property type="evidence" value="ECO:0007669"/>
    <property type="project" value="InterPro"/>
</dbReference>
<dbReference type="Gene3D" id="1.20.140.10">
    <property type="entry name" value="Butyryl-CoA Dehydrogenase, subunit A, domain 3"/>
    <property type="match status" value="1"/>
</dbReference>
<dbReference type="SUPFAM" id="SSF47203">
    <property type="entry name" value="Acyl-CoA dehydrogenase C-terminal domain-like"/>
    <property type="match status" value="1"/>
</dbReference>
<sequence length="394" mass="41087">MTDQMTDQTTGQTTGSPEDDDRAAIRDLARRLVATTFPPARARGVAEKGGAPDADLDRELAAAGLTGLEIAEKYGGGGGSFTELAVVLEVLGEHVGASTLLSSAVLCSGALSLAGTEAQRERWLPLLAAGTVSGTAALGEWLGGRDRVVATRTDGAWTLNGRAGNVLDARAGRLLLIPACTPDGWLVALVEPSVPGLTITPQAQTDETRCLDEITLGAVGVSDADVLAVDGADTADATRLLGALANRAAAAVAADSVGNARRVLDMTVGYVQQRRQFNRPVGSFQAVKHQAADMLVNLETSAALVDEAARAVAHDPSSCDLAVSLAKDHACELAARNAGTALQLHGGIGYTWEHDLHLYLKRALLNEFLFGEPRWHRDRVLRGLLADDGLPGPS</sequence>
<evidence type="ECO:0000256" key="5">
    <source>
        <dbReference type="ARBA" id="ARBA00023002"/>
    </source>
</evidence>
<dbReference type="Pfam" id="PF00441">
    <property type="entry name" value="Acyl-CoA_dh_1"/>
    <property type="match status" value="1"/>
</dbReference>
<evidence type="ECO:0000256" key="4">
    <source>
        <dbReference type="ARBA" id="ARBA00022827"/>
    </source>
</evidence>
<dbReference type="InterPro" id="IPR046373">
    <property type="entry name" value="Acyl-CoA_Oxase/DH_mid-dom_sf"/>
</dbReference>
<comment type="cofactor">
    <cofactor evidence="1">
        <name>FAD</name>
        <dbReference type="ChEBI" id="CHEBI:57692"/>
    </cofactor>
</comment>
<name>A0A365HB44_9ACTN</name>
<protein>
    <submittedName>
        <fullName evidence="9">Acyl-CoA dehydrogenase</fullName>
    </submittedName>
</protein>
<dbReference type="Gene3D" id="2.40.110.10">
    <property type="entry name" value="Butyryl-CoA Dehydrogenase, subunit A, domain 2"/>
    <property type="match status" value="1"/>
</dbReference>
<feature type="domain" description="Acyl-CoA dehydrogenase/oxidase N-terminal" evidence="8">
    <location>
        <begin position="20"/>
        <end position="130"/>
    </location>
</feature>
<organism evidence="9 10">
    <name type="scientific">Actinomadura craniellae</name>
    <dbReference type="NCBI Taxonomy" id="2231787"/>
    <lineage>
        <taxon>Bacteria</taxon>
        <taxon>Bacillati</taxon>
        <taxon>Actinomycetota</taxon>
        <taxon>Actinomycetes</taxon>
        <taxon>Streptosporangiales</taxon>
        <taxon>Thermomonosporaceae</taxon>
        <taxon>Actinomadura</taxon>
    </lineage>
</organism>
<reference evidence="9 10" key="1">
    <citation type="submission" date="2018-06" db="EMBL/GenBank/DDBJ databases">
        <title>Actinomadura craniellae sp. nov. isolated from marine sponge Craniella sp.</title>
        <authorList>
            <person name="Li L."/>
            <person name="Xu Q.H."/>
            <person name="Lin H.W."/>
            <person name="Lu Y.H."/>
        </authorList>
    </citation>
    <scope>NUCLEOTIDE SEQUENCE [LARGE SCALE GENOMIC DNA]</scope>
    <source>
        <strain evidence="9 10">LHW63021</strain>
    </source>
</reference>
<evidence type="ECO:0000256" key="3">
    <source>
        <dbReference type="ARBA" id="ARBA00022630"/>
    </source>
</evidence>
<dbReference type="EMBL" id="QLYX01000002">
    <property type="protein sequence ID" value="RAY16305.1"/>
    <property type="molecule type" value="Genomic_DNA"/>
</dbReference>
<dbReference type="OrthoDB" id="4607453at2"/>
<keyword evidence="4" id="KW-0274">FAD</keyword>
<dbReference type="InterPro" id="IPR009100">
    <property type="entry name" value="AcylCoA_DH/oxidase_NM_dom_sf"/>
</dbReference>
<keyword evidence="5" id="KW-0560">Oxidoreductase</keyword>
<dbReference type="InterPro" id="IPR013786">
    <property type="entry name" value="AcylCoA_DH/ox_N"/>
</dbReference>
<dbReference type="SUPFAM" id="SSF56645">
    <property type="entry name" value="Acyl-CoA dehydrogenase NM domain-like"/>
    <property type="match status" value="1"/>
</dbReference>
<keyword evidence="10" id="KW-1185">Reference proteome</keyword>
<feature type="domain" description="Acyl-CoA dehydrogenase/oxidase C-terminal" evidence="7">
    <location>
        <begin position="246"/>
        <end position="384"/>
    </location>
</feature>
<dbReference type="AlphaFoldDB" id="A0A365HB44"/>
<dbReference type="InterPro" id="IPR037069">
    <property type="entry name" value="AcylCoA_DH/ox_N_sf"/>
</dbReference>
<dbReference type="GO" id="GO:0003995">
    <property type="term" value="F:acyl-CoA dehydrogenase activity"/>
    <property type="evidence" value="ECO:0007669"/>
    <property type="project" value="TreeGrafter"/>
</dbReference>
<dbReference type="CDD" id="cd00567">
    <property type="entry name" value="ACAD"/>
    <property type="match status" value="1"/>
</dbReference>
<comment type="caution">
    <text evidence="9">The sequence shown here is derived from an EMBL/GenBank/DDBJ whole genome shotgun (WGS) entry which is preliminary data.</text>
</comment>
<dbReference type="Pfam" id="PF02771">
    <property type="entry name" value="Acyl-CoA_dh_N"/>
    <property type="match status" value="1"/>
</dbReference>
<gene>
    <name evidence="9" type="ORF">DPM19_05295</name>
</gene>
<dbReference type="Gene3D" id="1.10.540.10">
    <property type="entry name" value="Acyl-CoA dehydrogenase/oxidase, N-terminal domain"/>
    <property type="match status" value="1"/>
</dbReference>
<proteinExistence type="inferred from homology"/>
<feature type="region of interest" description="Disordered" evidence="6">
    <location>
        <begin position="1"/>
        <end position="23"/>
    </location>
</feature>